<accession>W2JQP7</accession>
<evidence type="ECO:0000313" key="2">
    <source>
        <dbReference type="EMBL" id="ETK95304.1"/>
    </source>
</evidence>
<name>W2JQP7_PHYNI</name>
<evidence type="ECO:0000259" key="1">
    <source>
        <dbReference type="Pfam" id="PF05699"/>
    </source>
</evidence>
<dbReference type="Pfam" id="PF05699">
    <property type="entry name" value="Dimer_Tnp_hAT"/>
    <property type="match status" value="1"/>
</dbReference>
<protein>
    <recommendedName>
        <fullName evidence="1">HAT C-terminal dimerisation domain-containing protein</fullName>
    </recommendedName>
</protein>
<organism evidence="3 4">
    <name type="scientific">Phytophthora nicotianae</name>
    <name type="common">Potato buckeye rot agent</name>
    <name type="synonym">Phytophthora parasitica</name>
    <dbReference type="NCBI Taxonomy" id="4792"/>
    <lineage>
        <taxon>Eukaryota</taxon>
        <taxon>Sar</taxon>
        <taxon>Stramenopiles</taxon>
        <taxon>Oomycota</taxon>
        <taxon>Peronosporomycetes</taxon>
        <taxon>Peronosporales</taxon>
        <taxon>Peronosporaceae</taxon>
        <taxon>Phytophthora</taxon>
    </lineage>
</organism>
<dbReference type="VEuPathDB" id="FungiDB:PPTG_23358"/>
<evidence type="ECO:0000313" key="3">
    <source>
        <dbReference type="EMBL" id="ETL48701.1"/>
    </source>
</evidence>
<dbReference type="EMBL" id="KI670832">
    <property type="protein sequence ID" value="ETL48701.1"/>
    <property type="molecule type" value="Genomic_DNA"/>
</dbReference>
<proteinExistence type="predicted"/>
<reference evidence="3 4" key="2">
    <citation type="submission" date="2013-11" db="EMBL/GenBank/DDBJ databases">
        <title>The Genome Sequence of Phytophthora parasitica CJ05E6.</title>
        <authorList>
            <consortium name="The Broad Institute Genomics Platform"/>
            <person name="Russ C."/>
            <person name="Tyler B."/>
            <person name="Panabieres F."/>
            <person name="Shan W."/>
            <person name="Tripathy S."/>
            <person name="Grunwald N."/>
            <person name="Machado M."/>
            <person name="Johnson C.S."/>
            <person name="Arredondo F."/>
            <person name="Hong C."/>
            <person name="Coffey M."/>
            <person name="Young S.K."/>
            <person name="Zeng Q."/>
            <person name="Gargeya S."/>
            <person name="Fitzgerald M."/>
            <person name="Abouelleil A."/>
            <person name="Alvarado L."/>
            <person name="Chapman S.B."/>
            <person name="Gainer-Dewar J."/>
            <person name="Goldberg J."/>
            <person name="Griggs A."/>
            <person name="Gujja S."/>
            <person name="Hansen M."/>
            <person name="Howarth C."/>
            <person name="Imamovic A."/>
            <person name="Ireland A."/>
            <person name="Larimer J."/>
            <person name="McCowan C."/>
            <person name="Murphy C."/>
            <person name="Pearson M."/>
            <person name="Poon T.W."/>
            <person name="Priest M."/>
            <person name="Roberts A."/>
            <person name="Saif S."/>
            <person name="Shea T."/>
            <person name="Sykes S."/>
            <person name="Wortman J."/>
            <person name="Nusbaum C."/>
            <person name="Birren B."/>
        </authorList>
    </citation>
    <scope>NUCLEOTIDE SEQUENCE [LARGE SCALE GENOMIC DNA]</scope>
    <source>
        <strain evidence="3 4">CJ05E6</strain>
    </source>
</reference>
<dbReference type="GO" id="GO:0046983">
    <property type="term" value="F:protein dimerization activity"/>
    <property type="evidence" value="ECO:0007669"/>
    <property type="project" value="InterPro"/>
</dbReference>
<dbReference type="InterPro" id="IPR008906">
    <property type="entry name" value="HATC_C_dom"/>
</dbReference>
<dbReference type="InterPro" id="IPR012337">
    <property type="entry name" value="RNaseH-like_sf"/>
</dbReference>
<evidence type="ECO:0000313" key="4">
    <source>
        <dbReference type="Proteomes" id="UP000053864"/>
    </source>
</evidence>
<dbReference type="Proteomes" id="UP000053236">
    <property type="component" value="Unassembled WGS sequence"/>
</dbReference>
<dbReference type="AlphaFoldDB" id="W2JQP7"/>
<reference evidence="2" key="1">
    <citation type="submission" date="2013-11" db="EMBL/GenBank/DDBJ databases">
        <title>The Genome Sequence of Phytophthora parasitica CJ02B3.</title>
        <authorList>
            <consortium name="The Broad Institute Genomics Platform"/>
            <person name="Russ C."/>
            <person name="Tyler B."/>
            <person name="Panabieres F."/>
            <person name="Shan W."/>
            <person name="Tripathy S."/>
            <person name="Grunwald N."/>
            <person name="Machado M."/>
            <person name="Johnson C.S."/>
            <person name="Arredondo F."/>
            <person name="Hong C."/>
            <person name="Coffey M."/>
            <person name="Young S.K."/>
            <person name="Zeng Q."/>
            <person name="Gargeya S."/>
            <person name="Fitzgerald M."/>
            <person name="Abouelleil A."/>
            <person name="Alvarado L."/>
            <person name="Chapman S.B."/>
            <person name="Gainer-Dewar J."/>
            <person name="Goldberg J."/>
            <person name="Griggs A."/>
            <person name="Gujja S."/>
            <person name="Hansen M."/>
            <person name="Howarth C."/>
            <person name="Imamovic A."/>
            <person name="Ireland A."/>
            <person name="Larimer J."/>
            <person name="McCowan C."/>
            <person name="Murphy C."/>
            <person name="Pearson M."/>
            <person name="Poon T.W."/>
            <person name="Priest M."/>
            <person name="Roberts A."/>
            <person name="Saif S."/>
            <person name="Shea T."/>
            <person name="Sykes S."/>
            <person name="Wortman J."/>
            <person name="Nusbaum C."/>
            <person name="Birren B."/>
        </authorList>
    </citation>
    <scope>NUCLEOTIDE SEQUENCE [LARGE SCALE GENOMIC DNA]</scope>
    <source>
        <strain evidence="2">CJ02B3</strain>
    </source>
</reference>
<dbReference type="EMBL" id="KI684359">
    <property type="protein sequence ID" value="ETK95304.1"/>
    <property type="molecule type" value="Genomic_DNA"/>
</dbReference>
<dbReference type="SUPFAM" id="SSF53098">
    <property type="entry name" value="Ribonuclease H-like"/>
    <property type="match status" value="1"/>
</dbReference>
<sequence>MKSLLDVEVPSKADNLRTEQNGIHQEAINAWIKWKNLAVRWSCSVEDGQYNALDLYREVDVLVWFRDYAERERPAIAALARVYLGKSLSTAIQERFFSLSGYVVNQLRTRLDED</sequence>
<gene>
    <name evidence="2" type="ORF">L915_01753</name>
    <name evidence="3" type="ORF">L916_01717</name>
</gene>
<dbReference type="Proteomes" id="UP000053864">
    <property type="component" value="Unassembled WGS sequence"/>
</dbReference>
<feature type="domain" description="HAT C-terminal dimerisation" evidence="1">
    <location>
        <begin position="57"/>
        <end position="113"/>
    </location>
</feature>